<reference evidence="1" key="1">
    <citation type="journal article" date="2020" name="Stud. Mycol.">
        <title>101 Dothideomycetes genomes: a test case for predicting lifestyles and emergence of pathogens.</title>
        <authorList>
            <person name="Haridas S."/>
            <person name="Albert R."/>
            <person name="Binder M."/>
            <person name="Bloem J."/>
            <person name="Labutti K."/>
            <person name="Salamov A."/>
            <person name="Andreopoulos B."/>
            <person name="Baker S."/>
            <person name="Barry K."/>
            <person name="Bills G."/>
            <person name="Bluhm B."/>
            <person name="Cannon C."/>
            <person name="Castanera R."/>
            <person name="Culley D."/>
            <person name="Daum C."/>
            <person name="Ezra D."/>
            <person name="Gonzalez J."/>
            <person name="Henrissat B."/>
            <person name="Kuo A."/>
            <person name="Liang C."/>
            <person name="Lipzen A."/>
            <person name="Lutzoni F."/>
            <person name="Magnuson J."/>
            <person name="Mondo S."/>
            <person name="Nolan M."/>
            <person name="Ohm R."/>
            <person name="Pangilinan J."/>
            <person name="Park H.-J."/>
            <person name="Ramirez L."/>
            <person name="Alfaro M."/>
            <person name="Sun H."/>
            <person name="Tritt A."/>
            <person name="Yoshinaga Y."/>
            <person name="Zwiers L.-H."/>
            <person name="Turgeon B."/>
            <person name="Goodwin S."/>
            <person name="Spatafora J."/>
            <person name="Crous P."/>
            <person name="Grigoriev I."/>
        </authorList>
    </citation>
    <scope>NUCLEOTIDE SEQUENCE</scope>
    <source>
        <strain evidence="1">CBS 122368</strain>
    </source>
</reference>
<name>A0A6A6J7G9_9PLEO</name>
<dbReference type="AlphaFoldDB" id="A0A6A6J7G9"/>
<keyword evidence="2" id="KW-1185">Reference proteome</keyword>
<protein>
    <submittedName>
        <fullName evidence="1">Uncharacterized protein</fullName>
    </submittedName>
</protein>
<evidence type="ECO:0000313" key="1">
    <source>
        <dbReference type="EMBL" id="KAF2257393.1"/>
    </source>
</evidence>
<dbReference type="EMBL" id="ML987189">
    <property type="protein sequence ID" value="KAF2257393.1"/>
    <property type="molecule type" value="Genomic_DNA"/>
</dbReference>
<organism evidence="1 2">
    <name type="scientific">Trematosphaeria pertusa</name>
    <dbReference type="NCBI Taxonomy" id="390896"/>
    <lineage>
        <taxon>Eukaryota</taxon>
        <taxon>Fungi</taxon>
        <taxon>Dikarya</taxon>
        <taxon>Ascomycota</taxon>
        <taxon>Pezizomycotina</taxon>
        <taxon>Dothideomycetes</taxon>
        <taxon>Pleosporomycetidae</taxon>
        <taxon>Pleosporales</taxon>
        <taxon>Massarineae</taxon>
        <taxon>Trematosphaeriaceae</taxon>
        <taxon>Trematosphaeria</taxon>
    </lineage>
</organism>
<proteinExistence type="predicted"/>
<evidence type="ECO:0000313" key="2">
    <source>
        <dbReference type="Proteomes" id="UP000800094"/>
    </source>
</evidence>
<sequence length="174" mass="19639">MHIPKDVMVQNTSCGSSMLFRPPSSNHSPLFSLSLFLECSFLSLLLGSQGVTEDCFSIIFIPHHRCADETVERRAMWQKPRRCASRGENEVAQFCPWNSIEHPRSQGRRNLNYHFTPSRIFSSPGNLIPALVWATTNTVFLSPCLAHSMSQHPKPASVSLQSISFPLQRHRSFA</sequence>
<accession>A0A6A6J7G9</accession>
<dbReference type="GeneID" id="54577127"/>
<gene>
    <name evidence="1" type="ORF">BU26DRAFT_42864</name>
</gene>
<dbReference type="RefSeq" id="XP_033692397.1">
    <property type="nucleotide sequence ID" value="XM_033823797.1"/>
</dbReference>
<dbReference type="Proteomes" id="UP000800094">
    <property type="component" value="Unassembled WGS sequence"/>
</dbReference>